<proteinExistence type="predicted"/>
<organism evidence="1">
    <name type="scientific">Lepeophtheirus salmonis</name>
    <name type="common">Salmon louse</name>
    <name type="synonym">Caligus salmonis</name>
    <dbReference type="NCBI Taxonomy" id="72036"/>
    <lineage>
        <taxon>Eukaryota</taxon>
        <taxon>Metazoa</taxon>
        <taxon>Ecdysozoa</taxon>
        <taxon>Arthropoda</taxon>
        <taxon>Crustacea</taxon>
        <taxon>Multicrustacea</taxon>
        <taxon>Hexanauplia</taxon>
        <taxon>Copepoda</taxon>
        <taxon>Siphonostomatoida</taxon>
        <taxon>Caligidae</taxon>
        <taxon>Lepeophtheirus</taxon>
    </lineage>
</organism>
<evidence type="ECO:0000313" key="1">
    <source>
        <dbReference type="EMBL" id="CDW42874.1"/>
    </source>
</evidence>
<name>A0A0K2UXA9_LEPSM</name>
<dbReference type="EMBL" id="HACA01025513">
    <property type="protein sequence ID" value="CDW42874.1"/>
    <property type="molecule type" value="Transcribed_RNA"/>
</dbReference>
<reference evidence="1" key="1">
    <citation type="submission" date="2014-05" db="EMBL/GenBank/DDBJ databases">
        <authorList>
            <person name="Chronopoulou M."/>
        </authorList>
    </citation>
    <scope>NUCLEOTIDE SEQUENCE</scope>
    <source>
        <tissue evidence="1">Whole organism</tissue>
    </source>
</reference>
<sequence>MNHRNSNKILFFFLNTHSARSIQIGFHIRLKNNKLNFFANDNYLIDNVFKQTPTPCPGVEINFFTADPVSCIYMTTSKRIAAVH</sequence>
<dbReference type="AlphaFoldDB" id="A0A0K2UXA9"/>
<protein>
    <submittedName>
        <fullName evidence="1">Uncharacterized protein</fullName>
    </submittedName>
</protein>
<accession>A0A0K2UXA9</accession>